<keyword evidence="2" id="KW-1133">Transmembrane helix</keyword>
<protein>
    <submittedName>
        <fullName evidence="3">MATE family efflux transporter</fullName>
    </submittedName>
</protein>
<dbReference type="GO" id="GO:0042910">
    <property type="term" value="F:xenobiotic transmembrane transporter activity"/>
    <property type="evidence" value="ECO:0007669"/>
    <property type="project" value="InterPro"/>
</dbReference>
<dbReference type="AlphaFoldDB" id="A0A1X3H7K1"/>
<feature type="transmembrane region" description="Helical" evidence="2">
    <location>
        <begin position="339"/>
        <end position="362"/>
    </location>
</feature>
<accession>A0A1X3H7K1</accession>
<proteinExistence type="predicted"/>
<dbReference type="InterPro" id="IPR050222">
    <property type="entry name" value="MATE_MdtK"/>
</dbReference>
<dbReference type="Pfam" id="PF01554">
    <property type="entry name" value="MatE"/>
    <property type="match status" value="2"/>
</dbReference>
<gene>
    <name evidence="3" type="ORF">BSZ18_16060</name>
</gene>
<feature type="transmembrane region" description="Helical" evidence="2">
    <location>
        <begin position="262"/>
        <end position="286"/>
    </location>
</feature>
<dbReference type="GO" id="GO:0015297">
    <property type="term" value="F:antiporter activity"/>
    <property type="evidence" value="ECO:0007669"/>
    <property type="project" value="InterPro"/>
</dbReference>
<dbReference type="EMBL" id="NAFI01000171">
    <property type="protein sequence ID" value="OSJ10828.1"/>
    <property type="molecule type" value="Genomic_DNA"/>
</dbReference>
<feature type="transmembrane region" description="Helical" evidence="2">
    <location>
        <begin position="415"/>
        <end position="435"/>
    </location>
</feature>
<evidence type="ECO:0000256" key="1">
    <source>
        <dbReference type="ARBA" id="ARBA00022448"/>
    </source>
</evidence>
<evidence type="ECO:0000256" key="2">
    <source>
        <dbReference type="SAM" id="Phobius"/>
    </source>
</evidence>
<keyword evidence="2" id="KW-0812">Transmembrane</keyword>
<feature type="transmembrane region" description="Helical" evidence="2">
    <location>
        <begin position="183"/>
        <end position="205"/>
    </location>
</feature>
<dbReference type="GO" id="GO:0005886">
    <property type="term" value="C:plasma membrane"/>
    <property type="evidence" value="ECO:0007669"/>
    <property type="project" value="TreeGrafter"/>
</dbReference>
<dbReference type="PANTHER" id="PTHR43298">
    <property type="entry name" value="MULTIDRUG RESISTANCE PROTEIN NORM-RELATED"/>
    <property type="match status" value="1"/>
</dbReference>
<evidence type="ECO:0000313" key="4">
    <source>
        <dbReference type="Proteomes" id="UP000193553"/>
    </source>
</evidence>
<dbReference type="CDD" id="cd13131">
    <property type="entry name" value="MATE_NorM_like"/>
    <property type="match status" value="1"/>
</dbReference>
<keyword evidence="2" id="KW-0472">Membrane</keyword>
<dbReference type="PANTHER" id="PTHR43298:SF2">
    <property type="entry name" value="FMN_FAD EXPORTER YEEO-RELATED"/>
    <property type="match status" value="1"/>
</dbReference>
<keyword evidence="1" id="KW-0813">Transport</keyword>
<name>A0A1X3H7K1_9BRAD</name>
<feature type="transmembrane region" description="Helical" evidence="2">
    <location>
        <begin position="217"/>
        <end position="242"/>
    </location>
</feature>
<feature type="transmembrane region" description="Helical" evidence="2">
    <location>
        <begin position="382"/>
        <end position="403"/>
    </location>
</feature>
<dbReference type="NCBIfam" id="TIGR00797">
    <property type="entry name" value="matE"/>
    <property type="match status" value="1"/>
</dbReference>
<reference evidence="3 4" key="1">
    <citation type="submission" date="2017-03" db="EMBL/GenBank/DDBJ databases">
        <title>Whole genome sequences of fourteen strains of Bradyrhizobium canariense and one strain of Bradyrhizobium japonicum isolated from Lupinus (Papilionoideae: Genisteae) species in Algeria.</title>
        <authorList>
            <person name="Crovadore J."/>
            <person name="Chekireb D."/>
            <person name="Brachmann A."/>
            <person name="Chablais R."/>
            <person name="Cochard B."/>
            <person name="Lefort F."/>
        </authorList>
    </citation>
    <scope>NUCLEOTIDE SEQUENCE [LARGE SCALE GENOMIC DNA]</scope>
    <source>
        <strain evidence="3 4">UBMA195</strain>
    </source>
</reference>
<feature type="transmembrane region" description="Helical" evidence="2">
    <location>
        <begin position="78"/>
        <end position="103"/>
    </location>
</feature>
<organism evidence="3 4">
    <name type="scientific">Bradyrhizobium canariense</name>
    <dbReference type="NCBI Taxonomy" id="255045"/>
    <lineage>
        <taxon>Bacteria</taxon>
        <taxon>Pseudomonadati</taxon>
        <taxon>Pseudomonadota</taxon>
        <taxon>Alphaproteobacteria</taxon>
        <taxon>Hyphomicrobiales</taxon>
        <taxon>Nitrobacteraceae</taxon>
        <taxon>Bradyrhizobium</taxon>
    </lineage>
</organism>
<dbReference type="InterPro" id="IPR002528">
    <property type="entry name" value="MATE_fam"/>
</dbReference>
<evidence type="ECO:0000313" key="3">
    <source>
        <dbReference type="EMBL" id="OSJ10828.1"/>
    </source>
</evidence>
<comment type="caution">
    <text evidence="3">The sequence shown here is derived from an EMBL/GenBank/DDBJ whole genome shotgun (WGS) entry which is preliminary data.</text>
</comment>
<dbReference type="Proteomes" id="UP000193553">
    <property type="component" value="Unassembled WGS sequence"/>
</dbReference>
<feature type="transmembrane region" description="Helical" evidence="2">
    <location>
        <begin position="441"/>
        <end position="463"/>
    </location>
</feature>
<sequence>MICTEKGSKTKPASLCRYGVVRRAAEHHFVVEFSEIAKLALPIVLTNLGQVAMMGTDLAFIARLGAEATAAAALAGRIYWISVAFGMGLIAASACFAAQGYGANNLSLVRRSLRMGLWTALLLSPPIMAFQLLGEHILLALGQAPDAARLAQQYLSGLAWGAPMVLLFFAIRTFMTAVNRQAPVLWITLTGVPLNLLLVFLLMYGSLGLPRLELLGVGLATTIVNFSLFLAGLWFATMAQSFRDYHGLARLWQLDRPLMRQLILLGMPISISLLLESGISSAGAVLMGLISTKALAANQVASQVSALVFMISSGIGMAATVRVAHAVGRNDGSGVKRTCLGAMLLGVVIVAVLTLAVIAARFEIAELFLDELADDADAMIGLGAHLLLVGASAFISGAVCTIASGSLRGMKDTRVPLLFAGSAYWLIGVSLGYLLGLKIGLGATGVCIGLSIGAAAYAGLLVLRLQLLVRRLGLHPTHESGT</sequence>
<feature type="transmembrane region" description="Helical" evidence="2">
    <location>
        <begin position="115"/>
        <end position="134"/>
    </location>
</feature>
<feature type="transmembrane region" description="Helical" evidence="2">
    <location>
        <begin position="154"/>
        <end position="171"/>
    </location>
</feature>
<feature type="transmembrane region" description="Helical" evidence="2">
    <location>
        <begin position="306"/>
        <end position="327"/>
    </location>
</feature>